<dbReference type="AlphaFoldDB" id="A0A1V9ZGA5"/>
<dbReference type="Gene3D" id="2.60.40.10">
    <property type="entry name" value="Immunoglobulins"/>
    <property type="match status" value="1"/>
</dbReference>
<feature type="region of interest" description="Disordered" evidence="6">
    <location>
        <begin position="257"/>
        <end position="283"/>
    </location>
</feature>
<dbReference type="InterPro" id="IPR008962">
    <property type="entry name" value="PapD-like_sf"/>
</dbReference>
<evidence type="ECO:0000256" key="7">
    <source>
        <dbReference type="SAM" id="Phobius"/>
    </source>
</evidence>
<reference evidence="9 10" key="1">
    <citation type="journal article" date="2014" name="Genome Biol. Evol.">
        <title>The secreted proteins of Achlya hypogyna and Thraustotheca clavata identify the ancestral oomycete secretome and reveal gene acquisitions by horizontal gene transfer.</title>
        <authorList>
            <person name="Misner I."/>
            <person name="Blouin N."/>
            <person name="Leonard G."/>
            <person name="Richards T.A."/>
            <person name="Lane C.E."/>
        </authorList>
    </citation>
    <scope>NUCLEOTIDE SEQUENCE [LARGE SCALE GENOMIC DNA]</scope>
    <source>
        <strain evidence="9 10">ATCC 34112</strain>
    </source>
</reference>
<protein>
    <recommendedName>
        <fullName evidence="8">MSP domain-containing protein</fullName>
    </recommendedName>
</protein>
<dbReference type="InterPro" id="IPR013783">
    <property type="entry name" value="Ig-like_fold"/>
</dbReference>
<keyword evidence="4 7" id="KW-1133">Transmembrane helix</keyword>
<name>A0A1V9ZGA5_9STRA</name>
<organism evidence="9 10">
    <name type="scientific">Thraustotheca clavata</name>
    <dbReference type="NCBI Taxonomy" id="74557"/>
    <lineage>
        <taxon>Eukaryota</taxon>
        <taxon>Sar</taxon>
        <taxon>Stramenopiles</taxon>
        <taxon>Oomycota</taxon>
        <taxon>Saprolegniomycetes</taxon>
        <taxon>Saprolegniales</taxon>
        <taxon>Achlyaceae</taxon>
        <taxon>Thraustotheca</taxon>
    </lineage>
</organism>
<dbReference type="SUPFAM" id="SSF49354">
    <property type="entry name" value="PapD-like"/>
    <property type="match status" value="1"/>
</dbReference>
<gene>
    <name evidence="9" type="ORF">THRCLA_07143</name>
</gene>
<feature type="region of interest" description="Disordered" evidence="6">
    <location>
        <begin position="324"/>
        <end position="374"/>
    </location>
</feature>
<evidence type="ECO:0000256" key="4">
    <source>
        <dbReference type="ARBA" id="ARBA00022989"/>
    </source>
</evidence>
<dbReference type="Proteomes" id="UP000243217">
    <property type="component" value="Unassembled WGS sequence"/>
</dbReference>
<evidence type="ECO:0000259" key="8">
    <source>
        <dbReference type="PROSITE" id="PS50202"/>
    </source>
</evidence>
<comment type="similarity">
    <text evidence="2">Belongs to the VAMP-associated protein (VAP) (TC 9.B.17) family.</text>
</comment>
<evidence type="ECO:0000313" key="9">
    <source>
        <dbReference type="EMBL" id="OQR96870.1"/>
    </source>
</evidence>
<dbReference type="PROSITE" id="PS50202">
    <property type="entry name" value="MSP"/>
    <property type="match status" value="1"/>
</dbReference>
<dbReference type="GO" id="GO:0090158">
    <property type="term" value="P:endoplasmic reticulum membrane organization"/>
    <property type="evidence" value="ECO:0007669"/>
    <property type="project" value="TreeGrafter"/>
</dbReference>
<comment type="subcellular location">
    <subcellularLocation>
        <location evidence="1">Membrane</location>
        <topology evidence="1">Single-pass type IV membrane protein</topology>
    </subcellularLocation>
</comment>
<dbReference type="InterPro" id="IPR016763">
    <property type="entry name" value="VAP"/>
</dbReference>
<feature type="transmembrane region" description="Helical" evidence="7">
    <location>
        <begin position="380"/>
        <end position="399"/>
    </location>
</feature>
<evidence type="ECO:0000313" key="10">
    <source>
        <dbReference type="Proteomes" id="UP000243217"/>
    </source>
</evidence>
<dbReference type="InterPro" id="IPR000535">
    <property type="entry name" value="MSP_dom"/>
</dbReference>
<dbReference type="GO" id="GO:0005789">
    <property type="term" value="C:endoplasmic reticulum membrane"/>
    <property type="evidence" value="ECO:0007669"/>
    <property type="project" value="InterPro"/>
</dbReference>
<dbReference type="STRING" id="74557.A0A1V9ZGA5"/>
<accession>A0A1V9ZGA5</accession>
<dbReference type="EMBL" id="JNBS01001942">
    <property type="protein sequence ID" value="OQR96870.1"/>
    <property type="molecule type" value="Genomic_DNA"/>
</dbReference>
<dbReference type="PANTHER" id="PTHR10809">
    <property type="entry name" value="VESICLE-ASSOCIATED MEMBRANE PROTEIN-ASSOCIATED PROTEIN"/>
    <property type="match status" value="1"/>
</dbReference>
<dbReference type="GO" id="GO:0061817">
    <property type="term" value="P:endoplasmic reticulum-plasma membrane tethering"/>
    <property type="evidence" value="ECO:0007669"/>
    <property type="project" value="TreeGrafter"/>
</dbReference>
<comment type="caution">
    <text evidence="9">The sequence shown here is derived from an EMBL/GenBank/DDBJ whole genome shotgun (WGS) entry which is preliminary data.</text>
</comment>
<evidence type="ECO:0000256" key="5">
    <source>
        <dbReference type="ARBA" id="ARBA00023136"/>
    </source>
</evidence>
<dbReference type="GO" id="GO:0005886">
    <property type="term" value="C:plasma membrane"/>
    <property type="evidence" value="ECO:0007669"/>
    <property type="project" value="TreeGrafter"/>
</dbReference>
<feature type="compositionally biased region" description="Polar residues" evidence="6">
    <location>
        <begin position="328"/>
        <end position="337"/>
    </location>
</feature>
<evidence type="ECO:0000256" key="1">
    <source>
        <dbReference type="ARBA" id="ARBA00004211"/>
    </source>
</evidence>
<dbReference type="Pfam" id="PF00635">
    <property type="entry name" value="Motile_Sperm"/>
    <property type="match status" value="1"/>
</dbReference>
<dbReference type="PANTHER" id="PTHR10809:SF6">
    <property type="entry name" value="AT11025P-RELATED"/>
    <property type="match status" value="1"/>
</dbReference>
<evidence type="ECO:0000256" key="3">
    <source>
        <dbReference type="ARBA" id="ARBA00022692"/>
    </source>
</evidence>
<evidence type="ECO:0000256" key="6">
    <source>
        <dbReference type="SAM" id="MobiDB-lite"/>
    </source>
</evidence>
<proteinExistence type="inferred from homology"/>
<feature type="domain" description="MSP" evidence="8">
    <location>
        <begin position="100"/>
        <end position="239"/>
    </location>
</feature>
<keyword evidence="3 7" id="KW-0812">Transmembrane</keyword>
<keyword evidence="10" id="KW-1185">Reference proteome</keyword>
<keyword evidence="5 7" id="KW-0472">Membrane</keyword>
<sequence>MIAYERQLCNDKFLIESIVIDSNGAIDKINELWSFAKSGGNIGYANVFCQYKQDDDINTHASSNQDTPITARCIFFHKVYKSQDDKIISYFVKMSTMDHGITVEPTDFLTFSLSVGSTPQAALIITNQSSVDNVAFKVKTTRPMRYLVRPNQGIIRPNSVATVLVILQQKDCDELTRMNVSERQLSNDKFLVQSIGVDAEFCDLLTTKSPKDVMDDLTALWAAPGNKKIGNKKLRCRFEDAKDGEINTPAQLTSALLETKAEPSPPSSNKSLTSQPSVYASTAEESIRQEMMAEMAVLRKKYDELVAFTVQLTAQRDTLMSDLDKARQQNQKLSTEQQRMKRQASDISTLRQRRPEAGEDQSSPASPVRSVPTPSPAKPLTLFHILICAILFFLIGRYYG</sequence>
<evidence type="ECO:0000256" key="2">
    <source>
        <dbReference type="ARBA" id="ARBA00008932"/>
    </source>
</evidence>
<feature type="compositionally biased region" description="Polar residues" evidence="6">
    <location>
        <begin position="267"/>
        <end position="283"/>
    </location>
</feature>
<dbReference type="OrthoDB" id="264603at2759"/>